<evidence type="ECO:0000313" key="1">
    <source>
        <dbReference type="EMBL" id="GHI75007.1"/>
    </source>
</evidence>
<proteinExistence type="predicted"/>
<protein>
    <submittedName>
        <fullName evidence="1">Uncharacterized protein</fullName>
    </submittedName>
</protein>
<dbReference type="EMBL" id="BNED01000004">
    <property type="protein sequence ID" value="GHI75007.1"/>
    <property type="molecule type" value="Genomic_DNA"/>
</dbReference>
<gene>
    <name evidence="1" type="ORF">Sspor_05680</name>
</gene>
<evidence type="ECO:0000313" key="2">
    <source>
        <dbReference type="Proteomes" id="UP000608522"/>
    </source>
</evidence>
<accession>A0ABQ3T3P8</accession>
<keyword evidence="2" id="KW-1185">Reference proteome</keyword>
<reference evidence="2" key="1">
    <citation type="submission" date="2023-07" db="EMBL/GenBank/DDBJ databases">
        <title>Whole genome shotgun sequence of Streptomyces spororaveus NBRC 15456.</title>
        <authorList>
            <person name="Komaki H."/>
            <person name="Tamura T."/>
        </authorList>
    </citation>
    <scope>NUCLEOTIDE SEQUENCE [LARGE SCALE GENOMIC DNA]</scope>
    <source>
        <strain evidence="2">NBRC 15456</strain>
    </source>
</reference>
<comment type="caution">
    <text evidence="1">The sequence shown here is derived from an EMBL/GenBank/DDBJ whole genome shotgun (WGS) entry which is preliminary data.</text>
</comment>
<organism evidence="1 2">
    <name type="scientific">Streptomyces spororaveus</name>
    <dbReference type="NCBI Taxonomy" id="284039"/>
    <lineage>
        <taxon>Bacteria</taxon>
        <taxon>Bacillati</taxon>
        <taxon>Actinomycetota</taxon>
        <taxon>Actinomycetes</taxon>
        <taxon>Kitasatosporales</taxon>
        <taxon>Streptomycetaceae</taxon>
        <taxon>Streptomyces</taxon>
    </lineage>
</organism>
<name>A0ABQ3T3P8_9ACTN</name>
<dbReference type="Proteomes" id="UP000608522">
    <property type="component" value="Unassembled WGS sequence"/>
</dbReference>
<sequence>MSELKAQDVDAFVSQLRKGLIEAPVDHQTTDQDNFALRTSTTERIERPMRNVDGQIVEMVGGDLLGGTVRSRKA</sequence>
<dbReference type="RefSeq" id="WP_202197544.1">
    <property type="nucleotide sequence ID" value="NZ_BAAATO010000061.1"/>
</dbReference>